<sequence length="64" mass="7474">MIGHHFLNIRVADLKSGDGNWDEEFIQAMFNEDDAEMILTIPNLGWEIEDKILWHCIKNGKDDM</sequence>
<comment type="caution">
    <text evidence="1">The sequence shown here is derived from an EMBL/GenBank/DDBJ whole genome shotgun (WGS) entry which is preliminary data.</text>
</comment>
<reference evidence="1 2" key="1">
    <citation type="journal article" date="2020" name="bioRxiv">
        <title>Sequence and annotation of 42 cannabis genomes reveals extensive copy number variation in cannabinoid synthesis and pathogen resistance genes.</title>
        <authorList>
            <person name="Mckernan K.J."/>
            <person name="Helbert Y."/>
            <person name="Kane L.T."/>
            <person name="Ebling H."/>
            <person name="Zhang L."/>
            <person name="Liu B."/>
            <person name="Eaton Z."/>
            <person name="Mclaughlin S."/>
            <person name="Kingan S."/>
            <person name="Baybayan P."/>
            <person name="Concepcion G."/>
            <person name="Jordan M."/>
            <person name="Riva A."/>
            <person name="Barbazuk W."/>
            <person name="Harkins T."/>
        </authorList>
    </citation>
    <scope>NUCLEOTIDE SEQUENCE [LARGE SCALE GENOMIC DNA]</scope>
    <source>
        <strain evidence="2">cv. Jamaican Lion 4</strain>
        <tissue evidence="1">Leaf</tissue>
    </source>
</reference>
<dbReference type="EMBL" id="JAATIP010000108">
    <property type="protein sequence ID" value="KAF4371806.1"/>
    <property type="molecule type" value="Genomic_DNA"/>
</dbReference>
<accession>A0A7J6FM61</accession>
<organism evidence="1 2">
    <name type="scientific">Cannabis sativa</name>
    <name type="common">Hemp</name>
    <name type="synonym">Marijuana</name>
    <dbReference type="NCBI Taxonomy" id="3483"/>
    <lineage>
        <taxon>Eukaryota</taxon>
        <taxon>Viridiplantae</taxon>
        <taxon>Streptophyta</taxon>
        <taxon>Embryophyta</taxon>
        <taxon>Tracheophyta</taxon>
        <taxon>Spermatophyta</taxon>
        <taxon>Magnoliopsida</taxon>
        <taxon>eudicotyledons</taxon>
        <taxon>Gunneridae</taxon>
        <taxon>Pentapetalae</taxon>
        <taxon>rosids</taxon>
        <taxon>fabids</taxon>
        <taxon>Rosales</taxon>
        <taxon>Cannabaceae</taxon>
        <taxon>Cannabis</taxon>
    </lineage>
</organism>
<proteinExistence type="predicted"/>
<evidence type="ECO:0000313" key="2">
    <source>
        <dbReference type="Proteomes" id="UP000525078"/>
    </source>
</evidence>
<gene>
    <name evidence="1" type="ORF">F8388_023119</name>
</gene>
<protein>
    <submittedName>
        <fullName evidence="1">Uncharacterized protein</fullName>
    </submittedName>
</protein>
<dbReference type="AlphaFoldDB" id="A0A7J6FM61"/>
<dbReference type="Proteomes" id="UP000525078">
    <property type="component" value="Unassembled WGS sequence"/>
</dbReference>
<name>A0A7J6FM61_CANSA</name>
<evidence type="ECO:0000313" key="1">
    <source>
        <dbReference type="EMBL" id="KAF4371806.1"/>
    </source>
</evidence>